<name>A0A1S2N1D5_9MICC</name>
<evidence type="ECO:0000256" key="5">
    <source>
        <dbReference type="ARBA" id="ARBA00022741"/>
    </source>
</evidence>
<dbReference type="GO" id="GO:0016787">
    <property type="term" value="F:hydrolase activity"/>
    <property type="evidence" value="ECO:0007669"/>
    <property type="project" value="UniProtKB-KW"/>
</dbReference>
<dbReference type="CDD" id="cd17930">
    <property type="entry name" value="DEXHc_cas3"/>
    <property type="match status" value="1"/>
</dbReference>
<evidence type="ECO:0000256" key="2">
    <source>
        <dbReference type="ARBA" id="ARBA00009046"/>
    </source>
</evidence>
<sequence length="977" mass="107550">MTLPAWSPQATALWAKSGDETGFLSLPQHLMDTAAVAGELCDRWLAQGTRRMLAEKTGLTPEQTRTLLIWLAGVHDVGKATPPFQSQIADREEVSRLCDRVRAAGLPLPGKVAPLDGYLHGLAGEKILIRWLGGERFAEPAGGPMSLREKRQRSRSERALAAVVGAHHGLPNFDLHASSKAHSALVEEEDPAWWPVQDELLDRMTTLTVAEDALSALLRQPPISRETQMVLTGIVIVADWIASNADLHPFLPGGIVHSDEDQQQRIDHGSSTLRLPSPWTPEELTGSPVDTVYRRRFSWPAALSPRPLQRSAFETAAAMDGPGILCIEGPMGVGKTEAALVAAEVLGQRTGAGGLIFAAPTMATSDALFSRVHRWAQTMDDAEVLSMYLGHSKNTLNRDFQAIRNPAALQSLRGISEGEEASDAHAEVVAHQWLWGRKKGILADFVVGTVDQVLFLALQAKHAMLRHLGLSGKVVIIDEVHAYDVYMSQYLARTLEWLGAYGAPVILLSATLPHEAKAQLVSAYQRGLTGEDWTAQDIPNSANAYPVITAGSSGGITLHEVPASTEQLPVQLARMSDDDEALLAACTTVREEGGCLLILCNTVSRAQHAYGLAQEALGGEDVDLFHARFIAADRIEKERELVEQLGPAANRVDGTRPTRRIVVATQVVEQSLDLDFDAMITDIAPADLLLQRMGRVHRHQRTAEDRPGWAQKPTVRIRGFEDQGDAENPPRFADALTLINPEQLLLATCLELCPFLDGGTMLQLPEDIPGLVQRTYDLRQDVPAGWRERWETARDQLTTARAEAENRARTYQFPAPQESPTFESLWSVARRDVEDAEGEAQVRDSDPTLEVILVRGDETGYTPLPWLPEADRQATLHRGFAPDRETARLLATSTVRLPHRFSFPRIFDRALKELEETTDEAWQEAPYLKGQLQLTLDEEFHAELAGIHLRYDRELGLLQETDTPTSTRTADSTEEVA</sequence>
<evidence type="ECO:0000313" key="13">
    <source>
        <dbReference type="EMBL" id="OIJ35511.1"/>
    </source>
</evidence>
<dbReference type="Pfam" id="PF22590">
    <property type="entry name" value="Cas3-like_C_2"/>
    <property type="match status" value="1"/>
</dbReference>
<dbReference type="PROSITE" id="PS51192">
    <property type="entry name" value="HELICASE_ATP_BIND_1"/>
    <property type="match status" value="1"/>
</dbReference>
<comment type="similarity">
    <text evidence="1">In the N-terminal section; belongs to the CRISPR-associated nuclease Cas3-HD family.</text>
</comment>
<dbReference type="CDD" id="cd09641">
    <property type="entry name" value="Cas3''_I"/>
    <property type="match status" value="1"/>
</dbReference>
<comment type="similarity">
    <text evidence="2">In the central section; belongs to the CRISPR-associated helicase Cas3 family.</text>
</comment>
<evidence type="ECO:0000256" key="8">
    <source>
        <dbReference type="ARBA" id="ARBA00022840"/>
    </source>
</evidence>
<organism evidence="13 14">
    <name type="scientific">Rothia kristinae</name>
    <dbReference type="NCBI Taxonomy" id="37923"/>
    <lineage>
        <taxon>Bacteria</taxon>
        <taxon>Bacillati</taxon>
        <taxon>Actinomycetota</taxon>
        <taxon>Actinomycetes</taxon>
        <taxon>Micrococcales</taxon>
        <taxon>Micrococcaceae</taxon>
        <taxon>Rothia</taxon>
    </lineage>
</organism>
<evidence type="ECO:0000256" key="10">
    <source>
        <dbReference type="SAM" id="MobiDB-lite"/>
    </source>
</evidence>
<evidence type="ECO:0000256" key="3">
    <source>
        <dbReference type="ARBA" id="ARBA00022722"/>
    </source>
</evidence>
<dbReference type="EMBL" id="MODZ01000008">
    <property type="protein sequence ID" value="OIJ35511.1"/>
    <property type="molecule type" value="Genomic_DNA"/>
</dbReference>
<feature type="domain" description="Helicase ATP-binding" evidence="11">
    <location>
        <begin position="316"/>
        <end position="530"/>
    </location>
</feature>
<gene>
    <name evidence="13" type="ORF">BK826_07145</name>
</gene>
<evidence type="ECO:0000256" key="1">
    <source>
        <dbReference type="ARBA" id="ARBA00006847"/>
    </source>
</evidence>
<reference evidence="13 14" key="1">
    <citation type="submission" date="2016-10" db="EMBL/GenBank/DDBJ databases">
        <title>Draft genome sequence of strain LCT isolated from the Shenzhou X spacecraft of China.</title>
        <authorList>
            <person name="Huang B."/>
        </authorList>
    </citation>
    <scope>NUCLEOTIDE SEQUENCE [LARGE SCALE GENOMIC DNA]</scope>
    <source>
        <strain evidence="13 14">LCT-H5</strain>
    </source>
</reference>
<dbReference type="GO" id="GO:0005524">
    <property type="term" value="F:ATP binding"/>
    <property type="evidence" value="ECO:0007669"/>
    <property type="project" value="UniProtKB-KW"/>
</dbReference>
<dbReference type="PANTHER" id="PTHR47963">
    <property type="entry name" value="DEAD-BOX ATP-DEPENDENT RNA HELICASE 47, MITOCHONDRIAL"/>
    <property type="match status" value="1"/>
</dbReference>
<accession>A0A1S2N1D5</accession>
<dbReference type="Gene3D" id="1.10.3210.30">
    <property type="match status" value="1"/>
</dbReference>
<dbReference type="InterPro" id="IPR006474">
    <property type="entry name" value="Helicase_Cas3_CRISPR-ass_core"/>
</dbReference>
<evidence type="ECO:0000259" key="11">
    <source>
        <dbReference type="PROSITE" id="PS51192"/>
    </source>
</evidence>
<dbReference type="AlphaFoldDB" id="A0A1S2N1D5"/>
<dbReference type="GO" id="GO:0003724">
    <property type="term" value="F:RNA helicase activity"/>
    <property type="evidence" value="ECO:0007669"/>
    <property type="project" value="TreeGrafter"/>
</dbReference>
<protein>
    <recommendedName>
        <fullName evidence="15">CRISPR-associated helicase/endonuclease Cas3</fullName>
    </recommendedName>
</protein>
<keyword evidence="9" id="KW-0051">Antiviral defense</keyword>
<dbReference type="InterPro" id="IPR006483">
    <property type="entry name" value="CRISPR-assoc_Cas3_HD"/>
</dbReference>
<dbReference type="GO" id="GO:0046872">
    <property type="term" value="F:metal ion binding"/>
    <property type="evidence" value="ECO:0007669"/>
    <property type="project" value="UniProtKB-KW"/>
</dbReference>
<dbReference type="InterPro" id="IPR011545">
    <property type="entry name" value="DEAD/DEAH_box_helicase_dom"/>
</dbReference>
<keyword evidence="6" id="KW-0378">Hydrolase</keyword>
<evidence type="ECO:0000256" key="4">
    <source>
        <dbReference type="ARBA" id="ARBA00022723"/>
    </source>
</evidence>
<dbReference type="NCBIfam" id="TIGR01596">
    <property type="entry name" value="cas3_HD"/>
    <property type="match status" value="1"/>
</dbReference>
<dbReference type="GO" id="GO:0051607">
    <property type="term" value="P:defense response to virus"/>
    <property type="evidence" value="ECO:0007669"/>
    <property type="project" value="UniProtKB-KW"/>
</dbReference>
<evidence type="ECO:0008006" key="15">
    <source>
        <dbReference type="Google" id="ProtNLM"/>
    </source>
</evidence>
<keyword evidence="5" id="KW-0547">Nucleotide-binding</keyword>
<dbReference type="PROSITE" id="PS51643">
    <property type="entry name" value="HD_CAS3"/>
    <property type="match status" value="1"/>
</dbReference>
<evidence type="ECO:0000256" key="6">
    <source>
        <dbReference type="ARBA" id="ARBA00022801"/>
    </source>
</evidence>
<feature type="region of interest" description="Disordered" evidence="10">
    <location>
        <begin position="958"/>
        <end position="977"/>
    </location>
</feature>
<dbReference type="OrthoDB" id="9810236at2"/>
<dbReference type="InterPro" id="IPR027417">
    <property type="entry name" value="P-loop_NTPase"/>
</dbReference>
<dbReference type="GO" id="GO:0003723">
    <property type="term" value="F:RNA binding"/>
    <property type="evidence" value="ECO:0007669"/>
    <property type="project" value="TreeGrafter"/>
</dbReference>
<evidence type="ECO:0000256" key="7">
    <source>
        <dbReference type="ARBA" id="ARBA00022806"/>
    </source>
</evidence>
<keyword evidence="3" id="KW-0540">Nuclease</keyword>
<keyword evidence="7" id="KW-0347">Helicase</keyword>
<dbReference type="InterPro" id="IPR014001">
    <property type="entry name" value="Helicase_ATP-bd"/>
</dbReference>
<feature type="domain" description="HD Cas3-type" evidence="12">
    <location>
        <begin position="19"/>
        <end position="241"/>
    </location>
</feature>
<dbReference type="NCBIfam" id="TIGR01587">
    <property type="entry name" value="cas3_core"/>
    <property type="match status" value="1"/>
</dbReference>
<dbReference type="InterPro" id="IPR054712">
    <property type="entry name" value="Cas3-like_dom"/>
</dbReference>
<dbReference type="PANTHER" id="PTHR47963:SF9">
    <property type="entry name" value="CRISPR-ASSOCIATED ENDONUCLEASE_HELICASE CAS3"/>
    <property type="match status" value="1"/>
</dbReference>
<proteinExistence type="inferred from homology"/>
<dbReference type="SMART" id="SM00487">
    <property type="entry name" value="DEXDc"/>
    <property type="match status" value="1"/>
</dbReference>
<feature type="compositionally biased region" description="Polar residues" evidence="10">
    <location>
        <begin position="960"/>
        <end position="970"/>
    </location>
</feature>
<dbReference type="InterPro" id="IPR038257">
    <property type="entry name" value="CRISPR-assoc_Cas3_HD_sf"/>
</dbReference>
<dbReference type="SUPFAM" id="SSF52540">
    <property type="entry name" value="P-loop containing nucleoside triphosphate hydrolases"/>
    <property type="match status" value="1"/>
</dbReference>
<evidence type="ECO:0000256" key="9">
    <source>
        <dbReference type="ARBA" id="ARBA00023118"/>
    </source>
</evidence>
<keyword evidence="8" id="KW-0067">ATP-binding</keyword>
<evidence type="ECO:0000259" key="12">
    <source>
        <dbReference type="PROSITE" id="PS51643"/>
    </source>
</evidence>
<dbReference type="Pfam" id="PF18395">
    <property type="entry name" value="Cas3_C"/>
    <property type="match status" value="1"/>
</dbReference>
<dbReference type="GO" id="GO:0004518">
    <property type="term" value="F:nuclease activity"/>
    <property type="evidence" value="ECO:0007669"/>
    <property type="project" value="UniProtKB-KW"/>
</dbReference>
<dbReference type="InterPro" id="IPR041372">
    <property type="entry name" value="Cas3_C"/>
</dbReference>
<keyword evidence="4" id="KW-0479">Metal-binding</keyword>
<dbReference type="RefSeq" id="WP_075515022.1">
    <property type="nucleotide sequence ID" value="NZ_MODZ01000008.1"/>
</dbReference>
<evidence type="ECO:0000313" key="14">
    <source>
        <dbReference type="Proteomes" id="UP000179540"/>
    </source>
</evidence>
<comment type="caution">
    <text evidence="13">The sequence shown here is derived from an EMBL/GenBank/DDBJ whole genome shotgun (WGS) entry which is preliminary data.</text>
</comment>
<dbReference type="Pfam" id="PF18019">
    <property type="entry name" value="Cas3_HD"/>
    <property type="match status" value="1"/>
</dbReference>
<dbReference type="Pfam" id="PF00270">
    <property type="entry name" value="DEAD"/>
    <property type="match status" value="1"/>
</dbReference>
<dbReference type="Proteomes" id="UP000179540">
    <property type="component" value="Unassembled WGS sequence"/>
</dbReference>
<dbReference type="Gene3D" id="3.40.50.300">
    <property type="entry name" value="P-loop containing nucleotide triphosphate hydrolases"/>
    <property type="match status" value="2"/>
</dbReference>
<dbReference type="InterPro" id="IPR050547">
    <property type="entry name" value="DEAD_box_RNA_helicases"/>
</dbReference>